<feature type="transmembrane region" description="Helical" evidence="1">
    <location>
        <begin position="12"/>
        <end position="28"/>
    </location>
</feature>
<evidence type="ECO:0000256" key="1">
    <source>
        <dbReference type="SAM" id="Phobius"/>
    </source>
</evidence>
<sequence length="190" mass="21398">MEFALPPQDYLIAAGCLVLFLLIFGGRLKNMMEMTVLKELTGMVGDPTNVHPTQVFSKQNYHEAAKSVQRALAHNYKATNWSIKVVTIEDPIERSIRVTGNSWLAPATNTTPNTLQAQDRQQAAVSNMPIVVQVDIFDYQGGSRIIWKYSPSNPSEYQRRVQLGDRNVSLLLGRTNYSLIKELHARRTPP</sequence>
<dbReference type="AlphaFoldDB" id="A0A8J7P968"/>
<keyword evidence="1" id="KW-0472">Membrane</keyword>
<dbReference type="EMBL" id="JAFLCK010000025">
    <property type="protein sequence ID" value="MBN8661804.1"/>
    <property type="molecule type" value="Genomic_DNA"/>
</dbReference>
<evidence type="ECO:0000313" key="2">
    <source>
        <dbReference type="EMBL" id="MBN8661804.1"/>
    </source>
</evidence>
<protein>
    <submittedName>
        <fullName evidence="2">Uncharacterized protein</fullName>
    </submittedName>
</protein>
<keyword evidence="1" id="KW-0812">Transmembrane</keyword>
<organism evidence="2 3">
    <name type="scientific">Candidatus Obscuribacter phosphatis</name>
    <dbReference type="NCBI Taxonomy" id="1906157"/>
    <lineage>
        <taxon>Bacteria</taxon>
        <taxon>Bacillati</taxon>
        <taxon>Candidatus Melainabacteria</taxon>
        <taxon>Candidatus Obscuribacterales</taxon>
        <taxon>Candidatus Obscuribacteraceae</taxon>
        <taxon>Candidatus Obscuribacter</taxon>
    </lineage>
</organism>
<proteinExistence type="predicted"/>
<keyword evidence="1" id="KW-1133">Transmembrane helix</keyword>
<name>A0A8J7P968_9BACT</name>
<accession>A0A8J7P968</accession>
<gene>
    <name evidence="2" type="ORF">J0M35_15665</name>
</gene>
<comment type="caution">
    <text evidence="2">The sequence shown here is derived from an EMBL/GenBank/DDBJ whole genome shotgun (WGS) entry which is preliminary data.</text>
</comment>
<evidence type="ECO:0000313" key="3">
    <source>
        <dbReference type="Proteomes" id="UP000664277"/>
    </source>
</evidence>
<reference evidence="2" key="1">
    <citation type="submission" date="2021-02" db="EMBL/GenBank/DDBJ databases">
        <title>Genome-Resolved Metagenomics of a Microbial Community Performing Photosynthetic Biological Nutrient Removal.</title>
        <authorList>
            <person name="Mcdaniel E.A."/>
        </authorList>
    </citation>
    <scope>NUCLEOTIDE SEQUENCE</scope>
    <source>
        <strain evidence="2">UWPOB_OBS1</strain>
    </source>
</reference>
<dbReference type="Proteomes" id="UP000664277">
    <property type="component" value="Unassembled WGS sequence"/>
</dbReference>